<dbReference type="Gene3D" id="3.30.1370.110">
    <property type="match status" value="1"/>
</dbReference>
<sequence>MAAATAVAELELWVGERGGGDLAGWLRQWRWVGVGAGARERRGLLTWEENPCGAHHLARCFCLAKVGQPAHEFGQPDGLAIRLASVLEMLLRWLAGGDRDMGARRRFRSVGRGGERGGRPAWQKRSSLTKEAAEEGNSMGFHGVVVGPTTHVELCYCLADGWSSQLHESVDETDTESLRHGKNAGTQHAWSTRIGGNRRRSTLVLPHVRSAPFHAVVPGAVGGQRRQIVAAAVAEDFFKKAVPTVNMYRQKIPNSGWAAFDRRWRSKDGRGDDTDVNSFPALSDYIAPSAASSSVAENSRPKAKPFASVLRPSVDCAADGNENGNKHFTCHRENANCGLKSASENKIELLRGAHSWADSNLIEDVLASVNNDVGEASALLKAMASPCFPIREDGLPDQLSSEINKTHGLPSGNGTAENNLVNDSQLLPLPMNMSSVPIEPEVEELDDDYFNHRKDALKIMRAATKHSQAASNAFLRGDHAAAKELSLRAQEERSAAEELNKKAAKEIFRLRNSNNSIWKLDMHGLHASEAVEVLERHLHRIEFQPPGNNAASSDEVARSEPRVSGPSIEPGPGKVVFVRPIQAILEVITGIGKHSKGQASLPVAVRGFLIENGYRFDELRPGVFSVRPKFRRR</sequence>
<dbReference type="eggNOG" id="KOG2401">
    <property type="taxonomic scope" value="Eukaryota"/>
</dbReference>
<dbReference type="InterPro" id="IPR002625">
    <property type="entry name" value="Smr_dom"/>
</dbReference>
<protein>
    <recommendedName>
        <fullName evidence="2">Smr domain-containing protein</fullName>
    </recommendedName>
</protein>
<dbReference type="Gramene" id="OGLUM04G13390.1">
    <property type="protein sequence ID" value="OGLUM04G13390.1"/>
    <property type="gene ID" value="OGLUM04G13390"/>
</dbReference>
<reference evidence="3" key="2">
    <citation type="submission" date="2018-05" db="EMBL/GenBank/DDBJ databases">
        <title>OgluRS3 (Oryza glumaepatula Reference Sequence Version 3).</title>
        <authorList>
            <person name="Zhang J."/>
            <person name="Kudrna D."/>
            <person name="Lee S."/>
            <person name="Talag J."/>
            <person name="Welchert J."/>
            <person name="Wing R.A."/>
        </authorList>
    </citation>
    <scope>NUCLEOTIDE SEQUENCE [LARGE SCALE GENOMIC DNA]</scope>
</reference>
<dbReference type="SMART" id="SM01162">
    <property type="entry name" value="DUF1771"/>
    <property type="match status" value="1"/>
</dbReference>
<feature type="region of interest" description="Disordered" evidence="1">
    <location>
        <begin position="109"/>
        <end position="134"/>
    </location>
</feature>
<dbReference type="EnsemblPlants" id="OGLUM04G13390.1">
    <property type="protein sequence ID" value="OGLUM04G13390.1"/>
    <property type="gene ID" value="OGLUM04G13390"/>
</dbReference>
<dbReference type="InterPro" id="IPR013899">
    <property type="entry name" value="DUF1771"/>
</dbReference>
<feature type="domain" description="Smr" evidence="2">
    <location>
        <begin position="520"/>
        <end position="629"/>
    </location>
</feature>
<dbReference type="HOGENOM" id="CLU_037379_0_0_1"/>
<dbReference type="SUPFAM" id="SSF160443">
    <property type="entry name" value="SMR domain-like"/>
    <property type="match status" value="1"/>
</dbReference>
<dbReference type="PANTHER" id="PTHR47812:SF2">
    <property type="entry name" value="SMR (SMALL MUTS RELATED) DOMAIN-CONTAINING PROTEIN"/>
    <property type="match status" value="1"/>
</dbReference>
<evidence type="ECO:0000313" key="3">
    <source>
        <dbReference type="EnsemblPlants" id="OGLUM04G13390.1"/>
    </source>
</evidence>
<dbReference type="Pfam" id="PF08590">
    <property type="entry name" value="DUF1771"/>
    <property type="match status" value="1"/>
</dbReference>
<name>A0A0D9ZL56_9ORYZ</name>
<organism evidence="3">
    <name type="scientific">Oryza glumipatula</name>
    <dbReference type="NCBI Taxonomy" id="40148"/>
    <lineage>
        <taxon>Eukaryota</taxon>
        <taxon>Viridiplantae</taxon>
        <taxon>Streptophyta</taxon>
        <taxon>Embryophyta</taxon>
        <taxon>Tracheophyta</taxon>
        <taxon>Spermatophyta</taxon>
        <taxon>Magnoliopsida</taxon>
        <taxon>Liliopsida</taxon>
        <taxon>Poales</taxon>
        <taxon>Poaceae</taxon>
        <taxon>BOP clade</taxon>
        <taxon>Oryzoideae</taxon>
        <taxon>Oryzeae</taxon>
        <taxon>Oryzinae</taxon>
        <taxon>Oryza</taxon>
    </lineage>
</organism>
<dbReference type="SMART" id="SM00463">
    <property type="entry name" value="SMR"/>
    <property type="match status" value="1"/>
</dbReference>
<reference evidence="3" key="1">
    <citation type="submission" date="2015-04" db="UniProtKB">
        <authorList>
            <consortium name="EnsemblPlants"/>
        </authorList>
    </citation>
    <scope>IDENTIFICATION</scope>
</reference>
<evidence type="ECO:0000259" key="2">
    <source>
        <dbReference type="PROSITE" id="PS50828"/>
    </source>
</evidence>
<dbReference type="PANTHER" id="PTHR47812">
    <property type="entry name" value="SMR (SMALL MUTS RELATED) DOMAIN-CONTAINING PROTEIN"/>
    <property type="match status" value="1"/>
</dbReference>
<dbReference type="PROSITE" id="PS50828">
    <property type="entry name" value="SMR"/>
    <property type="match status" value="1"/>
</dbReference>
<dbReference type="STRING" id="40148.A0A0D9ZL56"/>
<evidence type="ECO:0000256" key="1">
    <source>
        <dbReference type="SAM" id="MobiDB-lite"/>
    </source>
</evidence>
<dbReference type="InterPro" id="IPR036063">
    <property type="entry name" value="Smr_dom_sf"/>
</dbReference>
<evidence type="ECO:0000313" key="4">
    <source>
        <dbReference type="Proteomes" id="UP000026961"/>
    </source>
</evidence>
<feature type="region of interest" description="Disordered" evidence="1">
    <location>
        <begin position="544"/>
        <end position="568"/>
    </location>
</feature>
<proteinExistence type="predicted"/>
<dbReference type="Proteomes" id="UP000026961">
    <property type="component" value="Chromosome 4"/>
</dbReference>
<keyword evidence="4" id="KW-1185">Reference proteome</keyword>
<dbReference type="AlphaFoldDB" id="A0A0D9ZL56"/>
<accession>A0A0D9ZL56</accession>